<feature type="coiled-coil region" evidence="11">
    <location>
        <begin position="227"/>
        <end position="261"/>
    </location>
</feature>
<feature type="region of interest" description="Disordered" evidence="12">
    <location>
        <begin position="576"/>
        <end position="595"/>
    </location>
</feature>
<gene>
    <name evidence="14" type="ORF">CCH79_00009790</name>
</gene>
<dbReference type="GO" id="GO:0009898">
    <property type="term" value="C:cytoplasmic side of plasma membrane"/>
    <property type="evidence" value="ECO:0007669"/>
    <property type="project" value="TreeGrafter"/>
</dbReference>
<proteinExistence type="inferred from homology"/>
<evidence type="ECO:0000313" key="15">
    <source>
        <dbReference type="Proteomes" id="UP000250572"/>
    </source>
</evidence>
<dbReference type="Pfam" id="PF25880">
    <property type="entry name" value="WHD_CHMP7_1st"/>
    <property type="match status" value="1"/>
</dbReference>
<keyword evidence="5" id="KW-0963">Cytoplasm</keyword>
<dbReference type="AlphaFoldDB" id="A0A315V4U1"/>
<comment type="caution">
    <text evidence="14">The sequence shown here is derived from an EMBL/GenBank/DDBJ whole genome shotgun (WGS) entry which is preliminary data.</text>
</comment>
<dbReference type="PANTHER" id="PTHR22761">
    <property type="entry name" value="CHARGED MULTIVESICULAR BODY PROTEIN"/>
    <property type="match status" value="1"/>
</dbReference>
<evidence type="ECO:0000256" key="6">
    <source>
        <dbReference type="ARBA" id="ARBA00022927"/>
    </source>
</evidence>
<dbReference type="GO" id="GO:0015031">
    <property type="term" value="P:protein transport"/>
    <property type="evidence" value="ECO:0007669"/>
    <property type="project" value="UniProtKB-KW"/>
</dbReference>
<evidence type="ECO:0000256" key="1">
    <source>
        <dbReference type="ARBA" id="ARBA00004259"/>
    </source>
</evidence>
<comment type="subcellular location">
    <subcellularLocation>
        <location evidence="2">Cytoplasm</location>
    </subcellularLocation>
    <subcellularLocation>
        <location evidence="1">Nucleus envelope</location>
    </subcellularLocation>
</comment>
<evidence type="ECO:0000256" key="12">
    <source>
        <dbReference type="SAM" id="MobiDB-lite"/>
    </source>
</evidence>
<evidence type="ECO:0000256" key="3">
    <source>
        <dbReference type="ARBA" id="ARBA00006190"/>
    </source>
</evidence>
<organism evidence="14 15">
    <name type="scientific">Gambusia affinis</name>
    <name type="common">Western mosquitofish</name>
    <name type="synonym">Heterandria affinis</name>
    <dbReference type="NCBI Taxonomy" id="33528"/>
    <lineage>
        <taxon>Eukaryota</taxon>
        <taxon>Metazoa</taxon>
        <taxon>Chordata</taxon>
        <taxon>Craniata</taxon>
        <taxon>Vertebrata</taxon>
        <taxon>Euteleostomi</taxon>
        <taxon>Actinopterygii</taxon>
        <taxon>Neopterygii</taxon>
        <taxon>Teleostei</taxon>
        <taxon>Neoteleostei</taxon>
        <taxon>Acanthomorphata</taxon>
        <taxon>Ovalentaria</taxon>
        <taxon>Atherinomorphae</taxon>
        <taxon>Cyprinodontiformes</taxon>
        <taxon>Poeciliidae</taxon>
        <taxon>Poeciliinae</taxon>
        <taxon>Gambusia</taxon>
    </lineage>
</organism>
<evidence type="ECO:0000256" key="8">
    <source>
        <dbReference type="ARBA" id="ARBA00023242"/>
    </source>
</evidence>
<dbReference type="STRING" id="33528.ENSGAFP00000007004"/>
<evidence type="ECO:0000256" key="5">
    <source>
        <dbReference type="ARBA" id="ARBA00022490"/>
    </source>
</evidence>
<keyword evidence="15" id="KW-1185">Reference proteome</keyword>
<dbReference type="Pfam" id="PF25239">
    <property type="entry name" value="WHD_CHMP7"/>
    <property type="match status" value="1"/>
</dbReference>
<evidence type="ECO:0000313" key="14">
    <source>
        <dbReference type="EMBL" id="PWA18351.1"/>
    </source>
</evidence>
<evidence type="ECO:0000259" key="13">
    <source>
        <dbReference type="Pfam" id="PF25239"/>
    </source>
</evidence>
<keyword evidence="4" id="KW-0813">Transport</keyword>
<evidence type="ECO:0000256" key="7">
    <source>
        <dbReference type="ARBA" id="ARBA00023054"/>
    </source>
</evidence>
<dbReference type="InterPro" id="IPR005024">
    <property type="entry name" value="Snf7_fam"/>
</dbReference>
<keyword evidence="8" id="KW-0539">Nucleus</keyword>
<dbReference type="GO" id="GO:0006900">
    <property type="term" value="P:vesicle budding from membrane"/>
    <property type="evidence" value="ECO:0007669"/>
    <property type="project" value="TreeGrafter"/>
</dbReference>
<dbReference type="PANTHER" id="PTHR22761:SF21">
    <property type="entry name" value="CHARGED MULTIVESICULAR BODY PROTEIN 7"/>
    <property type="match status" value="1"/>
</dbReference>
<keyword evidence="6" id="KW-0653">Protein transport</keyword>
<feature type="domain" description="CHMP7 winged helix" evidence="13">
    <location>
        <begin position="144"/>
        <end position="210"/>
    </location>
</feature>
<dbReference type="GO" id="GO:0005771">
    <property type="term" value="C:multivesicular body"/>
    <property type="evidence" value="ECO:0007669"/>
    <property type="project" value="TreeGrafter"/>
</dbReference>
<name>A0A315V4U1_GAMAF</name>
<dbReference type="GO" id="GO:0000815">
    <property type="term" value="C:ESCRT III complex"/>
    <property type="evidence" value="ECO:0007669"/>
    <property type="project" value="TreeGrafter"/>
</dbReference>
<evidence type="ECO:0000256" key="2">
    <source>
        <dbReference type="ARBA" id="ARBA00004496"/>
    </source>
</evidence>
<dbReference type="EMBL" id="NHOQ01002301">
    <property type="protein sequence ID" value="PWA18351.1"/>
    <property type="molecule type" value="Genomic_DNA"/>
</dbReference>
<dbReference type="Proteomes" id="UP000250572">
    <property type="component" value="Unassembled WGS sequence"/>
</dbReference>
<sequence>MSTTSEMNLPPEWNDDERMNFMFSEFKENRDVNTTDWDSKMDFWTALITRSCRRRGSVIVNLQDLNKTFQRKEKTPLGLSTVIQTMARCGKIQRESEFAASVDCGWVSWSVGMLLVKPLKWTFSTLLGSNRVPLEESFVVIELEKAAELLKAYRSSDFSSCSIISFQELCTLSSNICADESTLCMALLQLQKDKQVTVSLHEGEKIVKFCQLGQDRVSLVSDIDIGIYQLQRSEKLLEERVQKLSLEADRCKEEAKILLRDGKKTQALRCLRGRKRVEKRADSLFAKLETIRGILERIAQSQTDKMVMQAYQAGMSALRMSLKDVTVERAESLVDQIQELCDTQDEVNQTISSGVAAAVDEDMDELEKELKALLDESEPDVNTSGLPAVPTNRLGPTAEQILSSLPDEPRSHLHVTADALEEELNRISTEEGNVTTEESRGRSVIFINIQLKTKHFTSFNKDKCSIAVLNCPIGFRALLQNLVLVDLIHCQRLQLGLRRGEGRGAVRDAVRHAHVGPVLALPSRAVSGAGRGAQARNGGAVGGDGRDDCGALTHYLLRVGRLPACLQERRRVGHGVDRLSQDNPPAVRAQAVHLR</sequence>
<accession>A0A315V4U1</accession>
<keyword evidence="7 11" id="KW-0175">Coiled coil</keyword>
<evidence type="ECO:0000256" key="9">
    <source>
        <dbReference type="ARBA" id="ARBA00041077"/>
    </source>
</evidence>
<evidence type="ECO:0000256" key="11">
    <source>
        <dbReference type="SAM" id="Coils"/>
    </source>
</evidence>
<dbReference type="Pfam" id="PF03357">
    <property type="entry name" value="Snf7"/>
    <property type="match status" value="1"/>
</dbReference>
<dbReference type="InterPro" id="IPR057471">
    <property type="entry name" value="CHMP7_WHD"/>
</dbReference>
<reference evidence="14 15" key="1">
    <citation type="journal article" date="2018" name="G3 (Bethesda)">
        <title>A High-Quality Reference Genome for the Invasive Mosquitofish Gambusia affinis Using a Chicago Library.</title>
        <authorList>
            <person name="Hoffberg S.L."/>
            <person name="Troendle N.J."/>
            <person name="Glenn T.C."/>
            <person name="Mahmud O."/>
            <person name="Louha S."/>
            <person name="Chalopin D."/>
            <person name="Bennetzen J.L."/>
            <person name="Mauricio R."/>
        </authorList>
    </citation>
    <scope>NUCLEOTIDE SEQUENCE [LARGE SCALE GENOMIC DNA]</scope>
    <source>
        <strain evidence="14">NE01/NJP1002.9</strain>
        <tissue evidence="14">Muscle</tissue>
    </source>
</reference>
<comment type="similarity">
    <text evidence="3">Belongs to the SNF7 family.</text>
</comment>
<evidence type="ECO:0000256" key="4">
    <source>
        <dbReference type="ARBA" id="ARBA00022448"/>
    </source>
</evidence>
<protein>
    <recommendedName>
        <fullName evidence="9">Charged multivesicular body protein 7</fullName>
    </recommendedName>
    <alternativeName>
        <fullName evidence="10">Chromatin-modifying protein 7</fullName>
    </alternativeName>
</protein>
<evidence type="ECO:0000256" key="10">
    <source>
        <dbReference type="ARBA" id="ARBA00041629"/>
    </source>
</evidence>
<dbReference type="GO" id="GO:0005635">
    <property type="term" value="C:nuclear envelope"/>
    <property type="evidence" value="ECO:0007669"/>
    <property type="project" value="UniProtKB-SubCell"/>
</dbReference>
<dbReference type="GO" id="GO:0032511">
    <property type="term" value="P:late endosome to vacuole transport via multivesicular body sorting pathway"/>
    <property type="evidence" value="ECO:0007669"/>
    <property type="project" value="TreeGrafter"/>
</dbReference>